<keyword evidence="13" id="KW-1185">Reference proteome</keyword>
<evidence type="ECO:0000256" key="2">
    <source>
        <dbReference type="ARBA" id="ARBA00005752"/>
    </source>
</evidence>
<dbReference type="GO" id="GO:0006529">
    <property type="term" value="P:asparagine biosynthetic process"/>
    <property type="evidence" value="ECO:0007669"/>
    <property type="project" value="UniProtKB-KW"/>
</dbReference>
<dbReference type="GO" id="GO:0004066">
    <property type="term" value="F:asparagine synthase (glutamine-hydrolyzing) activity"/>
    <property type="evidence" value="ECO:0007669"/>
    <property type="project" value="UniProtKB-EC"/>
</dbReference>
<feature type="domain" description="Glutamine amidotransferase type-2" evidence="11">
    <location>
        <begin position="2"/>
        <end position="216"/>
    </location>
</feature>
<dbReference type="GO" id="GO:0005829">
    <property type="term" value="C:cytosol"/>
    <property type="evidence" value="ECO:0007669"/>
    <property type="project" value="TreeGrafter"/>
</dbReference>
<dbReference type="InterPro" id="IPR001962">
    <property type="entry name" value="Asn_synthase"/>
</dbReference>
<dbReference type="InterPro" id="IPR006426">
    <property type="entry name" value="Asn_synth_AEB"/>
</dbReference>
<dbReference type="Pfam" id="PF00733">
    <property type="entry name" value="Asn_synthase"/>
    <property type="match status" value="1"/>
</dbReference>
<evidence type="ECO:0000313" key="12">
    <source>
        <dbReference type="EMBL" id="SET76882.1"/>
    </source>
</evidence>
<dbReference type="Proteomes" id="UP000198762">
    <property type="component" value="Unassembled WGS sequence"/>
</dbReference>
<keyword evidence="6 8" id="KW-0315">Glutamine amidotransferase</keyword>
<dbReference type="InterPro" id="IPR033738">
    <property type="entry name" value="AsnB_N"/>
</dbReference>
<dbReference type="SUPFAM" id="SSF56235">
    <property type="entry name" value="N-terminal nucleophile aminohydrolases (Ntn hydrolases)"/>
    <property type="match status" value="1"/>
</dbReference>
<dbReference type="EC" id="6.3.5.4" evidence="3"/>
<dbReference type="Pfam" id="PF13537">
    <property type="entry name" value="GATase_7"/>
    <property type="match status" value="1"/>
</dbReference>
<dbReference type="InterPro" id="IPR017932">
    <property type="entry name" value="GATase_2_dom"/>
</dbReference>
<proteinExistence type="inferred from homology"/>
<evidence type="ECO:0000256" key="3">
    <source>
        <dbReference type="ARBA" id="ARBA00012737"/>
    </source>
</evidence>
<feature type="binding site" evidence="9">
    <location>
        <position position="291"/>
    </location>
    <ligand>
        <name>ATP</name>
        <dbReference type="ChEBI" id="CHEBI:30616"/>
    </ligand>
</feature>
<organism evidence="12 13">
    <name type="scientific">Marinobacter segnicrescens</name>
    <dbReference type="NCBI Taxonomy" id="430453"/>
    <lineage>
        <taxon>Bacteria</taxon>
        <taxon>Pseudomonadati</taxon>
        <taxon>Pseudomonadota</taxon>
        <taxon>Gammaproteobacteria</taxon>
        <taxon>Pseudomonadales</taxon>
        <taxon>Marinobacteraceae</taxon>
        <taxon>Marinobacter</taxon>
    </lineage>
</organism>
<keyword evidence="4 9" id="KW-0547">Nucleotide-binding</keyword>
<feature type="site" description="Important for beta-aspartyl-AMP intermediate formation" evidence="10">
    <location>
        <position position="365"/>
    </location>
</feature>
<dbReference type="InterPro" id="IPR051786">
    <property type="entry name" value="ASN_synthetase/amidase"/>
</dbReference>
<dbReference type="EMBL" id="FOHZ01000022">
    <property type="protein sequence ID" value="SET76882.1"/>
    <property type="molecule type" value="Genomic_DNA"/>
</dbReference>
<gene>
    <name evidence="12" type="ORF">SAMN04487962_12230</name>
</gene>
<evidence type="ECO:0000256" key="4">
    <source>
        <dbReference type="ARBA" id="ARBA00022741"/>
    </source>
</evidence>
<dbReference type="GO" id="GO:0005524">
    <property type="term" value="F:ATP binding"/>
    <property type="evidence" value="ECO:0007669"/>
    <property type="project" value="UniProtKB-KW"/>
</dbReference>
<sequence length="637" mass="72305">MCGFAGFLRTLSTPDRDAHEGWLAEMGHAIRHRGPDAGSRWFDDHVAMVHRRLSILDLTNAGIQPMTSASGRYIIAFNGEIYNYRELRQALIADGVTFRTRTDTEVLLALFEQRGVDCLDALNGMFAIAIWDTSARQLFLARDRLGKKPLYYYRENGRFAFASEIKALLPAPFVRTELRPDAVKDFFAYQYVPDPKSIYRNIHKLRPGHWLITNGDELRQHQYWNVSFASPSTSSEDELKAGLYDLINDAVRLRMVSEVPLGAFLSGGVDSSAVVGLMAGQGTRPVTTCSIGFDSKRFDEVEWARKVAGQFGTDHHEFTVRENVAANIDGIARYFDEPFADPSFVPTYFVSQLARQKVTVALAGDGGDENFAGYSKYRIDQTENRLRRLFPGPLRRALFPGLGRMAGRIGSPATRKAESLLGTLAMDPDRAFFTTNCFFRQSLWDELVRDDLRRETAEYDPAEITRAHYADADTDDHLGKILYTDLKTYLPGDILVKVDRMSMAHSLETRAPLLDYRVVEYAASLPSALKLHRGEKKYLLKKSFEGMLPDDVLYRQKMGFSVPLAHWLRHEIRGLADGVFSDDGGGLAECFDMNKVRQLWQRHLQGQDHHTQELWSMVAFELWWRAYQKGERHGKAT</sequence>
<dbReference type="PIRSF" id="PIRSF001589">
    <property type="entry name" value="Asn_synthetase_glu-h"/>
    <property type="match status" value="1"/>
</dbReference>
<dbReference type="CDD" id="cd01991">
    <property type="entry name" value="Asn_synthase_B_C"/>
    <property type="match status" value="1"/>
</dbReference>
<dbReference type="InterPro" id="IPR029055">
    <property type="entry name" value="Ntn_hydrolases_N"/>
</dbReference>
<dbReference type="PANTHER" id="PTHR43284">
    <property type="entry name" value="ASPARAGINE SYNTHETASE (GLUTAMINE-HYDROLYZING)"/>
    <property type="match status" value="1"/>
</dbReference>
<feature type="binding site" evidence="9">
    <location>
        <position position="103"/>
    </location>
    <ligand>
        <name>L-glutamine</name>
        <dbReference type="ChEBI" id="CHEBI:58359"/>
    </ligand>
</feature>
<comment type="similarity">
    <text evidence="2">Belongs to the asparagine synthetase family.</text>
</comment>
<keyword evidence="8" id="KW-0028">Amino-acid biosynthesis</keyword>
<dbReference type="PANTHER" id="PTHR43284:SF1">
    <property type="entry name" value="ASPARAGINE SYNTHETASE"/>
    <property type="match status" value="1"/>
</dbReference>
<evidence type="ECO:0000256" key="6">
    <source>
        <dbReference type="ARBA" id="ARBA00022962"/>
    </source>
</evidence>
<evidence type="ECO:0000256" key="5">
    <source>
        <dbReference type="ARBA" id="ARBA00022840"/>
    </source>
</evidence>
<dbReference type="SUPFAM" id="SSF52402">
    <property type="entry name" value="Adenine nucleotide alpha hydrolases-like"/>
    <property type="match status" value="1"/>
</dbReference>
<dbReference type="CDD" id="cd00712">
    <property type="entry name" value="AsnB"/>
    <property type="match status" value="1"/>
</dbReference>
<evidence type="ECO:0000256" key="9">
    <source>
        <dbReference type="PIRSR" id="PIRSR001589-2"/>
    </source>
</evidence>
<evidence type="ECO:0000256" key="8">
    <source>
        <dbReference type="PIRSR" id="PIRSR001589-1"/>
    </source>
</evidence>
<name>A0A1I0H2G6_9GAMM</name>
<evidence type="ECO:0000256" key="1">
    <source>
        <dbReference type="ARBA" id="ARBA00005187"/>
    </source>
</evidence>
<accession>A0A1I0H2G6</accession>
<keyword evidence="8" id="KW-0061">Asparagine biosynthesis</keyword>
<evidence type="ECO:0000259" key="11">
    <source>
        <dbReference type="PROSITE" id="PS51278"/>
    </source>
</evidence>
<protein>
    <recommendedName>
        <fullName evidence="3">asparagine synthase (glutamine-hydrolyzing)</fullName>
        <ecNumber evidence="3">6.3.5.4</ecNumber>
    </recommendedName>
</protein>
<dbReference type="AlphaFoldDB" id="A0A1I0H2G6"/>
<dbReference type="OrthoDB" id="9763290at2"/>
<evidence type="ECO:0000313" key="13">
    <source>
        <dbReference type="Proteomes" id="UP000198762"/>
    </source>
</evidence>
<dbReference type="RefSeq" id="WP_091854222.1">
    <property type="nucleotide sequence ID" value="NZ_FOHZ01000022.1"/>
</dbReference>
<evidence type="ECO:0000256" key="10">
    <source>
        <dbReference type="PIRSR" id="PIRSR001589-3"/>
    </source>
</evidence>
<dbReference type="STRING" id="430453.SAMN04487962_12230"/>
<dbReference type="InterPro" id="IPR014729">
    <property type="entry name" value="Rossmann-like_a/b/a_fold"/>
</dbReference>
<keyword evidence="5 9" id="KW-0067">ATP-binding</keyword>
<dbReference type="Gene3D" id="3.60.20.10">
    <property type="entry name" value="Glutamine Phosphoribosylpyrophosphate, subunit 1, domain 1"/>
    <property type="match status" value="1"/>
</dbReference>
<dbReference type="PROSITE" id="PS51278">
    <property type="entry name" value="GATASE_TYPE_2"/>
    <property type="match status" value="1"/>
</dbReference>
<comment type="catalytic activity">
    <reaction evidence="7">
        <text>L-aspartate + L-glutamine + ATP + H2O = L-asparagine + L-glutamate + AMP + diphosphate + H(+)</text>
        <dbReference type="Rhea" id="RHEA:12228"/>
        <dbReference type="ChEBI" id="CHEBI:15377"/>
        <dbReference type="ChEBI" id="CHEBI:15378"/>
        <dbReference type="ChEBI" id="CHEBI:29985"/>
        <dbReference type="ChEBI" id="CHEBI:29991"/>
        <dbReference type="ChEBI" id="CHEBI:30616"/>
        <dbReference type="ChEBI" id="CHEBI:33019"/>
        <dbReference type="ChEBI" id="CHEBI:58048"/>
        <dbReference type="ChEBI" id="CHEBI:58359"/>
        <dbReference type="ChEBI" id="CHEBI:456215"/>
        <dbReference type="EC" id="6.3.5.4"/>
    </reaction>
</comment>
<dbReference type="NCBIfam" id="TIGR01536">
    <property type="entry name" value="asn_synth_AEB"/>
    <property type="match status" value="1"/>
</dbReference>
<comment type="pathway">
    <text evidence="1">Amino-acid biosynthesis; L-asparagine biosynthesis; L-asparagine from L-aspartate (L-Gln route): step 1/1.</text>
</comment>
<reference evidence="13" key="1">
    <citation type="submission" date="2016-10" db="EMBL/GenBank/DDBJ databases">
        <authorList>
            <person name="Varghese N."/>
            <person name="Submissions S."/>
        </authorList>
    </citation>
    <scope>NUCLEOTIDE SEQUENCE [LARGE SCALE GENOMIC DNA]</scope>
    <source>
        <strain evidence="13">CGMCC 1.6489</strain>
    </source>
</reference>
<dbReference type="Gene3D" id="3.40.50.620">
    <property type="entry name" value="HUPs"/>
    <property type="match status" value="1"/>
</dbReference>
<feature type="active site" description="For GATase activity" evidence="8">
    <location>
        <position position="2"/>
    </location>
</feature>
<evidence type="ECO:0000256" key="7">
    <source>
        <dbReference type="ARBA" id="ARBA00048741"/>
    </source>
</evidence>